<evidence type="ECO:0000313" key="1">
    <source>
        <dbReference type="EMBL" id="CAH1394577.1"/>
    </source>
</evidence>
<dbReference type="Proteomes" id="UP001152798">
    <property type="component" value="Chromosome 3"/>
</dbReference>
<gene>
    <name evidence="1" type="ORF">NEZAVI_LOCUS5051</name>
</gene>
<name>A0A9P0H4T9_NEZVI</name>
<evidence type="ECO:0000313" key="2">
    <source>
        <dbReference type="Proteomes" id="UP001152798"/>
    </source>
</evidence>
<reference evidence="1" key="1">
    <citation type="submission" date="2022-01" db="EMBL/GenBank/DDBJ databases">
        <authorList>
            <person name="King R."/>
        </authorList>
    </citation>
    <scope>NUCLEOTIDE SEQUENCE</scope>
</reference>
<keyword evidence="2" id="KW-1185">Reference proteome</keyword>
<accession>A0A9P0H4T9</accession>
<sequence length="70" mass="8309">MISAAFDSFSPWVMTSNRHIFSYNEEGLSPESVKENKEDAVKTIWQRETLIMSLTFYFPTFHDILFSHRF</sequence>
<dbReference type="AlphaFoldDB" id="A0A9P0H4T9"/>
<proteinExistence type="predicted"/>
<dbReference type="EMBL" id="OV725079">
    <property type="protein sequence ID" value="CAH1394577.1"/>
    <property type="molecule type" value="Genomic_DNA"/>
</dbReference>
<protein>
    <submittedName>
        <fullName evidence="1">Uncharacterized protein</fullName>
    </submittedName>
</protein>
<organism evidence="1 2">
    <name type="scientific">Nezara viridula</name>
    <name type="common">Southern green stink bug</name>
    <name type="synonym">Cimex viridulus</name>
    <dbReference type="NCBI Taxonomy" id="85310"/>
    <lineage>
        <taxon>Eukaryota</taxon>
        <taxon>Metazoa</taxon>
        <taxon>Ecdysozoa</taxon>
        <taxon>Arthropoda</taxon>
        <taxon>Hexapoda</taxon>
        <taxon>Insecta</taxon>
        <taxon>Pterygota</taxon>
        <taxon>Neoptera</taxon>
        <taxon>Paraneoptera</taxon>
        <taxon>Hemiptera</taxon>
        <taxon>Heteroptera</taxon>
        <taxon>Panheteroptera</taxon>
        <taxon>Pentatomomorpha</taxon>
        <taxon>Pentatomoidea</taxon>
        <taxon>Pentatomidae</taxon>
        <taxon>Pentatominae</taxon>
        <taxon>Nezara</taxon>
    </lineage>
</organism>